<dbReference type="PANTHER" id="PTHR43899:SF13">
    <property type="entry name" value="RH59310P"/>
    <property type="match status" value="1"/>
</dbReference>
<dbReference type="InterPro" id="IPR051019">
    <property type="entry name" value="VLCFA-Steroid_DH"/>
</dbReference>
<dbReference type="EMBL" id="JAQNDN010000001">
    <property type="protein sequence ID" value="MDC0666189.1"/>
    <property type="molecule type" value="Genomic_DNA"/>
</dbReference>
<comment type="caution">
    <text evidence="4">The sequence shown here is derived from an EMBL/GenBank/DDBJ whole genome shotgun (WGS) entry which is preliminary data.</text>
</comment>
<sequence length="263" mass="28171">MKLAEAKGDWALVTGASSGIGQEFAIQLARAGLNVVLVARREERLQALARSVASEFGVRTEVIALDLSQHGAVEQVKAHLDGAGIQIRLLCNNAAAGRWGRIEATPAPVYQQMIELNTAVLVAMCHQFLPHLTAFPSSAVINVSSPASYQPVPYMAVYAATKAFVQSFSQALHGEWKERGILVQTLVPGPTESEFDAKAGAYESTLTRRGMPAEVVRASLVGLAEGSPVVVAAKGTYKQRVFAGLFPSKMVIREVGKMFKPPK</sequence>
<dbReference type="InterPro" id="IPR002347">
    <property type="entry name" value="SDR_fam"/>
</dbReference>
<dbReference type="SUPFAM" id="SSF51735">
    <property type="entry name" value="NAD(P)-binding Rossmann-fold domains"/>
    <property type="match status" value="1"/>
</dbReference>
<dbReference type="Pfam" id="PF00106">
    <property type="entry name" value="adh_short"/>
    <property type="match status" value="1"/>
</dbReference>
<proteinExistence type="inferred from homology"/>
<comment type="similarity">
    <text evidence="2">Belongs to the short-chain dehydrogenases/reductases (SDR) family.</text>
</comment>
<evidence type="ECO:0000256" key="2">
    <source>
        <dbReference type="ARBA" id="ARBA00006484"/>
    </source>
</evidence>
<evidence type="ECO:0000313" key="5">
    <source>
        <dbReference type="Proteomes" id="UP001217838"/>
    </source>
</evidence>
<dbReference type="PRINTS" id="PR00081">
    <property type="entry name" value="GDHRDH"/>
</dbReference>
<dbReference type="RefSeq" id="WP_271993622.1">
    <property type="nucleotide sequence ID" value="NZ_JAQNDN010000001.1"/>
</dbReference>
<name>A0ABT5AWH9_9BACT</name>
<dbReference type="PIRSF" id="PIRSF000126">
    <property type="entry name" value="11-beta-HSD1"/>
    <property type="match status" value="1"/>
</dbReference>
<organism evidence="4 5">
    <name type="scientific">Nannocystis radixulma</name>
    <dbReference type="NCBI Taxonomy" id="2995305"/>
    <lineage>
        <taxon>Bacteria</taxon>
        <taxon>Pseudomonadati</taxon>
        <taxon>Myxococcota</taxon>
        <taxon>Polyangia</taxon>
        <taxon>Nannocystales</taxon>
        <taxon>Nannocystaceae</taxon>
        <taxon>Nannocystis</taxon>
    </lineage>
</organism>
<protein>
    <submittedName>
        <fullName evidence="4">SDR family NAD(P)-dependent oxidoreductase</fullName>
    </submittedName>
</protein>
<dbReference type="Proteomes" id="UP001217838">
    <property type="component" value="Unassembled WGS sequence"/>
</dbReference>
<comment type="subcellular location">
    <subcellularLocation>
        <location evidence="1">Endoplasmic reticulum</location>
    </subcellularLocation>
</comment>
<dbReference type="PANTHER" id="PTHR43899">
    <property type="entry name" value="RH59310P"/>
    <property type="match status" value="1"/>
</dbReference>
<evidence type="ECO:0000313" key="4">
    <source>
        <dbReference type="EMBL" id="MDC0666189.1"/>
    </source>
</evidence>
<keyword evidence="5" id="KW-1185">Reference proteome</keyword>
<keyword evidence="3" id="KW-0560">Oxidoreductase</keyword>
<reference evidence="4 5" key="1">
    <citation type="submission" date="2022-11" db="EMBL/GenBank/DDBJ databases">
        <title>Minimal conservation of predation-associated metabolite biosynthetic gene clusters underscores biosynthetic potential of Myxococcota including descriptions for ten novel species: Archangium lansinium sp. nov., Myxococcus landrumus sp. nov., Nannocystis bai.</title>
        <authorList>
            <person name="Ahearne A."/>
            <person name="Stevens C."/>
            <person name="Dowd S."/>
        </authorList>
    </citation>
    <scope>NUCLEOTIDE SEQUENCE [LARGE SCALE GENOMIC DNA]</scope>
    <source>
        <strain evidence="4 5">NCELM</strain>
    </source>
</reference>
<evidence type="ECO:0000256" key="1">
    <source>
        <dbReference type="ARBA" id="ARBA00004240"/>
    </source>
</evidence>
<dbReference type="InterPro" id="IPR036291">
    <property type="entry name" value="NAD(P)-bd_dom_sf"/>
</dbReference>
<dbReference type="PROSITE" id="PS00061">
    <property type="entry name" value="ADH_SHORT"/>
    <property type="match status" value="1"/>
</dbReference>
<dbReference type="InterPro" id="IPR020904">
    <property type="entry name" value="Sc_DH/Rdtase_CS"/>
</dbReference>
<dbReference type="Gene3D" id="3.40.50.720">
    <property type="entry name" value="NAD(P)-binding Rossmann-like Domain"/>
    <property type="match status" value="1"/>
</dbReference>
<accession>A0ABT5AWH9</accession>
<evidence type="ECO:0000256" key="3">
    <source>
        <dbReference type="ARBA" id="ARBA00023002"/>
    </source>
</evidence>
<gene>
    <name evidence="4" type="ORF">POL58_00505</name>
</gene>